<feature type="compositionally biased region" description="Polar residues" evidence="1">
    <location>
        <begin position="48"/>
        <end position="65"/>
    </location>
</feature>
<evidence type="ECO:0000256" key="1">
    <source>
        <dbReference type="SAM" id="MobiDB-lite"/>
    </source>
</evidence>
<sequence length="160" mass="17901">MNGGLIHYALMASILETSPFTTPDIQTCCFQDKSNKCVYHAQRTGSYPIQQSLPSKPNPELSYSETGPEFFFKPDGSSKTTVESTSVDVSHKHKDWSALHPIHDPHDPIGKKTSQRTIKRQSERATKRPSPSLIPNWASKIIPLAMILDLLEKLAKKKSK</sequence>
<organism evidence="2 3">
    <name type="scientific">Lentinula aciculospora</name>
    <dbReference type="NCBI Taxonomy" id="153920"/>
    <lineage>
        <taxon>Eukaryota</taxon>
        <taxon>Fungi</taxon>
        <taxon>Dikarya</taxon>
        <taxon>Basidiomycota</taxon>
        <taxon>Agaricomycotina</taxon>
        <taxon>Agaricomycetes</taxon>
        <taxon>Agaricomycetidae</taxon>
        <taxon>Agaricales</taxon>
        <taxon>Marasmiineae</taxon>
        <taxon>Omphalotaceae</taxon>
        <taxon>Lentinula</taxon>
    </lineage>
</organism>
<evidence type="ECO:0000313" key="2">
    <source>
        <dbReference type="EMBL" id="KAJ4473847.1"/>
    </source>
</evidence>
<accession>A0A9W9A3S3</accession>
<dbReference type="OrthoDB" id="2957555at2759"/>
<comment type="caution">
    <text evidence="2">The sequence shown here is derived from an EMBL/GenBank/DDBJ whole genome shotgun (WGS) entry which is preliminary data.</text>
</comment>
<reference evidence="2" key="1">
    <citation type="submission" date="2022-08" db="EMBL/GenBank/DDBJ databases">
        <title>A Global Phylogenomic Analysis of the Shiitake Genus Lentinula.</title>
        <authorList>
            <consortium name="DOE Joint Genome Institute"/>
            <person name="Sierra-Patev S."/>
            <person name="Min B."/>
            <person name="Naranjo-Ortiz M."/>
            <person name="Looney B."/>
            <person name="Konkel Z."/>
            <person name="Slot J.C."/>
            <person name="Sakamoto Y."/>
            <person name="Steenwyk J.L."/>
            <person name="Rokas A."/>
            <person name="Carro J."/>
            <person name="Camarero S."/>
            <person name="Ferreira P."/>
            <person name="Molpeceres G."/>
            <person name="Ruiz-Duenas F.J."/>
            <person name="Serrano A."/>
            <person name="Henrissat B."/>
            <person name="Drula E."/>
            <person name="Hughes K.W."/>
            <person name="Mata J.L."/>
            <person name="Ishikawa N.K."/>
            <person name="Vargas-Isla R."/>
            <person name="Ushijima S."/>
            <person name="Smith C.A."/>
            <person name="Ahrendt S."/>
            <person name="Andreopoulos W."/>
            <person name="He G."/>
            <person name="Labutti K."/>
            <person name="Lipzen A."/>
            <person name="Ng V."/>
            <person name="Riley R."/>
            <person name="Sandor L."/>
            <person name="Barry K."/>
            <person name="Martinez A.T."/>
            <person name="Xiao Y."/>
            <person name="Gibbons J.G."/>
            <person name="Terashima K."/>
            <person name="Grigoriev I.V."/>
            <person name="Hibbett D.S."/>
        </authorList>
    </citation>
    <scope>NUCLEOTIDE SEQUENCE</scope>
    <source>
        <strain evidence="2">JLM2183</strain>
    </source>
</reference>
<gene>
    <name evidence="2" type="ORF">J3R30DRAFT_3511983</name>
</gene>
<dbReference type="Proteomes" id="UP001150266">
    <property type="component" value="Unassembled WGS sequence"/>
</dbReference>
<evidence type="ECO:0000313" key="3">
    <source>
        <dbReference type="Proteomes" id="UP001150266"/>
    </source>
</evidence>
<keyword evidence="3" id="KW-1185">Reference proteome</keyword>
<name>A0A9W9A3S3_9AGAR</name>
<proteinExistence type="predicted"/>
<feature type="region of interest" description="Disordered" evidence="1">
    <location>
        <begin position="48"/>
        <end position="67"/>
    </location>
</feature>
<feature type="region of interest" description="Disordered" evidence="1">
    <location>
        <begin position="97"/>
        <end position="132"/>
    </location>
</feature>
<protein>
    <submittedName>
        <fullName evidence="2">Uncharacterized protein</fullName>
    </submittedName>
</protein>
<dbReference type="AlphaFoldDB" id="A0A9W9A3S3"/>
<dbReference type="EMBL" id="JAOTPV010000017">
    <property type="protein sequence ID" value="KAJ4473847.1"/>
    <property type="molecule type" value="Genomic_DNA"/>
</dbReference>
<feature type="compositionally biased region" description="Basic and acidic residues" evidence="1">
    <location>
        <begin position="97"/>
        <end position="110"/>
    </location>
</feature>